<dbReference type="AlphaFoldDB" id="A0A928V2P5"/>
<organism evidence="5 6">
    <name type="scientific">Cellvibrio polysaccharolyticus</name>
    <dbReference type="NCBI Taxonomy" id="2082724"/>
    <lineage>
        <taxon>Bacteria</taxon>
        <taxon>Pseudomonadati</taxon>
        <taxon>Pseudomonadota</taxon>
        <taxon>Gammaproteobacteria</taxon>
        <taxon>Cellvibrionales</taxon>
        <taxon>Cellvibrionaceae</taxon>
        <taxon>Cellvibrio</taxon>
    </lineage>
</organism>
<reference evidence="5" key="1">
    <citation type="submission" date="2018-07" db="EMBL/GenBank/DDBJ databases">
        <title>Genome assembly of strain Ka43.</title>
        <authorList>
            <person name="Kukolya J."/>
            <person name="Nagy I."/>
            <person name="Horvath B."/>
            <person name="Toth A."/>
        </authorList>
    </citation>
    <scope>NUCLEOTIDE SEQUENCE</scope>
    <source>
        <strain evidence="5">KB43</strain>
    </source>
</reference>
<dbReference type="Gene3D" id="2.160.10.10">
    <property type="entry name" value="Hexapeptide repeat proteins"/>
    <property type="match status" value="1"/>
</dbReference>
<keyword evidence="3" id="KW-0677">Repeat</keyword>
<dbReference type="RefSeq" id="WP_193909665.1">
    <property type="nucleotide sequence ID" value="NZ_PRDL01000001.1"/>
</dbReference>
<proteinExistence type="inferred from homology"/>
<comment type="caution">
    <text evidence="5">The sequence shown here is derived from an EMBL/GenBank/DDBJ whole genome shotgun (WGS) entry which is preliminary data.</text>
</comment>
<evidence type="ECO:0000313" key="5">
    <source>
        <dbReference type="EMBL" id="MBE8717683.1"/>
    </source>
</evidence>
<evidence type="ECO:0000256" key="1">
    <source>
        <dbReference type="ARBA" id="ARBA00007274"/>
    </source>
</evidence>
<evidence type="ECO:0000256" key="3">
    <source>
        <dbReference type="ARBA" id="ARBA00022737"/>
    </source>
</evidence>
<keyword evidence="6" id="KW-1185">Reference proteome</keyword>
<sequence>MSSSQPTSIDFYRAQHKRRLSYMPWLYARIKAKHLAWAQAWQEEIQSELQRLETVIIGKHCFIAPEAKLFAEPGRTIIIGDNSFIAADTVMHGPITLGKHVSINHHVTMDGGRKGIMIGDQTRIAAYCSLYAFNHGMAADRPIHEQPVTSEGIVLGQDVWLGAHVGIVDGVSIGDHTIVGMQSVVTRSIASGVIAAGNPARIIGERTRSNINVVDD</sequence>
<dbReference type="Pfam" id="PF00132">
    <property type="entry name" value="Hexapep"/>
    <property type="match status" value="1"/>
</dbReference>
<dbReference type="GO" id="GO:0005829">
    <property type="term" value="C:cytosol"/>
    <property type="evidence" value="ECO:0007669"/>
    <property type="project" value="TreeGrafter"/>
</dbReference>
<dbReference type="Pfam" id="PF14602">
    <property type="entry name" value="Hexapep_2"/>
    <property type="match status" value="1"/>
</dbReference>
<dbReference type="Proteomes" id="UP000652567">
    <property type="component" value="Unassembled WGS sequence"/>
</dbReference>
<protein>
    <submittedName>
        <fullName evidence="5">Acyltransferase</fullName>
    </submittedName>
</protein>
<evidence type="ECO:0000313" key="6">
    <source>
        <dbReference type="Proteomes" id="UP000652567"/>
    </source>
</evidence>
<dbReference type="InterPro" id="IPR051159">
    <property type="entry name" value="Hexapeptide_acetyltransf"/>
</dbReference>
<dbReference type="EMBL" id="PRDL01000001">
    <property type="protein sequence ID" value="MBE8717683.1"/>
    <property type="molecule type" value="Genomic_DNA"/>
</dbReference>
<dbReference type="InterPro" id="IPR001451">
    <property type="entry name" value="Hexapep"/>
</dbReference>
<dbReference type="PANTHER" id="PTHR23416">
    <property type="entry name" value="SIALIC ACID SYNTHASE-RELATED"/>
    <property type="match status" value="1"/>
</dbReference>
<dbReference type="InterPro" id="IPR011004">
    <property type="entry name" value="Trimer_LpxA-like_sf"/>
</dbReference>
<dbReference type="GO" id="GO:0008374">
    <property type="term" value="F:O-acyltransferase activity"/>
    <property type="evidence" value="ECO:0007669"/>
    <property type="project" value="TreeGrafter"/>
</dbReference>
<keyword evidence="2" id="KW-0808">Transferase</keyword>
<dbReference type="PROSITE" id="PS00101">
    <property type="entry name" value="HEXAPEP_TRANSFERASES"/>
    <property type="match status" value="1"/>
</dbReference>
<evidence type="ECO:0000256" key="2">
    <source>
        <dbReference type="ARBA" id="ARBA00022679"/>
    </source>
</evidence>
<dbReference type="PANTHER" id="PTHR23416:SF23">
    <property type="entry name" value="ACETYLTRANSFERASE C18B11.09C-RELATED"/>
    <property type="match status" value="1"/>
</dbReference>
<evidence type="ECO:0000256" key="4">
    <source>
        <dbReference type="ARBA" id="ARBA00023315"/>
    </source>
</evidence>
<name>A0A928V2P5_9GAMM</name>
<comment type="similarity">
    <text evidence="1">Belongs to the transferase hexapeptide repeat family.</text>
</comment>
<keyword evidence="4 5" id="KW-0012">Acyltransferase</keyword>
<accession>A0A928V2P5</accession>
<dbReference type="SUPFAM" id="SSF51161">
    <property type="entry name" value="Trimeric LpxA-like enzymes"/>
    <property type="match status" value="1"/>
</dbReference>
<dbReference type="CDD" id="cd04647">
    <property type="entry name" value="LbH_MAT_like"/>
    <property type="match status" value="1"/>
</dbReference>
<dbReference type="InterPro" id="IPR018357">
    <property type="entry name" value="Hexapep_transf_CS"/>
</dbReference>
<gene>
    <name evidence="5" type="ORF">C4F51_10865</name>
</gene>